<evidence type="ECO:0000313" key="2">
    <source>
        <dbReference type="EMBL" id="MEP0817435.1"/>
    </source>
</evidence>
<reference evidence="2 3" key="1">
    <citation type="submission" date="2022-04" db="EMBL/GenBank/DDBJ databases">
        <title>Positive selection, recombination, and allopatry shape intraspecific diversity of widespread and dominant cyanobacteria.</title>
        <authorList>
            <person name="Wei J."/>
            <person name="Shu W."/>
            <person name="Hu C."/>
        </authorList>
    </citation>
    <scope>NUCLEOTIDE SEQUENCE [LARGE SCALE GENOMIC DNA]</scope>
    <source>
        <strain evidence="2 3">GB2-A4</strain>
    </source>
</reference>
<name>A0ABV0J6M2_9CYAN</name>
<feature type="coiled-coil region" evidence="1">
    <location>
        <begin position="14"/>
        <end position="48"/>
    </location>
</feature>
<accession>A0ABV0J6M2</accession>
<keyword evidence="1" id="KW-0175">Coiled coil</keyword>
<evidence type="ECO:0000313" key="3">
    <source>
        <dbReference type="Proteomes" id="UP001464891"/>
    </source>
</evidence>
<dbReference type="Proteomes" id="UP001464891">
    <property type="component" value="Unassembled WGS sequence"/>
</dbReference>
<evidence type="ECO:0000256" key="1">
    <source>
        <dbReference type="SAM" id="Coils"/>
    </source>
</evidence>
<dbReference type="EMBL" id="JAMPKM010000004">
    <property type="protein sequence ID" value="MEP0817435.1"/>
    <property type="molecule type" value="Genomic_DNA"/>
</dbReference>
<gene>
    <name evidence="2" type="ORF">NC998_10040</name>
</gene>
<keyword evidence="3" id="KW-1185">Reference proteome</keyword>
<dbReference type="RefSeq" id="WP_190438544.1">
    <property type="nucleotide sequence ID" value="NZ_JAMPKM010000004.1"/>
</dbReference>
<organism evidence="2 3">
    <name type="scientific">Trichocoleus desertorum GB2-A4</name>
    <dbReference type="NCBI Taxonomy" id="2933944"/>
    <lineage>
        <taxon>Bacteria</taxon>
        <taxon>Bacillati</taxon>
        <taxon>Cyanobacteriota</taxon>
        <taxon>Cyanophyceae</taxon>
        <taxon>Leptolyngbyales</taxon>
        <taxon>Trichocoleusaceae</taxon>
        <taxon>Trichocoleus</taxon>
    </lineage>
</organism>
<protein>
    <submittedName>
        <fullName evidence="2">Uncharacterized protein</fullName>
    </submittedName>
</protein>
<proteinExistence type="predicted"/>
<comment type="caution">
    <text evidence="2">The sequence shown here is derived from an EMBL/GenBank/DDBJ whole genome shotgun (WGS) entry which is preliminary data.</text>
</comment>
<sequence>MEIEEFESQTRNAIDKILNQLQTATLLIAELESQISEAGASVQTLSQLVETFVIEQRAK</sequence>